<dbReference type="Proteomes" id="UP000185744">
    <property type="component" value="Unassembled WGS sequence"/>
</dbReference>
<evidence type="ECO:0000313" key="4">
    <source>
        <dbReference type="Proteomes" id="UP000185744"/>
    </source>
</evidence>
<dbReference type="InterPro" id="IPR051010">
    <property type="entry name" value="BCAA_transport"/>
</dbReference>
<dbReference type="NCBIfam" id="TIGR01409">
    <property type="entry name" value="TAT_signal_seq"/>
    <property type="match status" value="1"/>
</dbReference>
<evidence type="ECO:0000259" key="2">
    <source>
        <dbReference type="Pfam" id="PF13458"/>
    </source>
</evidence>
<dbReference type="STRING" id="1903181.BTN85_1575"/>
<dbReference type="Gene3D" id="3.40.50.2300">
    <property type="match status" value="2"/>
</dbReference>
<gene>
    <name evidence="3" type="ORF">BTN85_1575</name>
</gene>
<evidence type="ECO:0000313" key="3">
    <source>
        <dbReference type="EMBL" id="OKY79069.1"/>
    </source>
</evidence>
<dbReference type="InParanoid" id="A0A1Q6DXG8"/>
<keyword evidence="4" id="KW-1185">Reference proteome</keyword>
<dbReference type="CDD" id="cd06346">
    <property type="entry name" value="PBP1_ABC_ligand_binding-like"/>
    <property type="match status" value="1"/>
</dbReference>
<dbReference type="PROSITE" id="PS51318">
    <property type="entry name" value="TAT"/>
    <property type="match status" value="1"/>
</dbReference>
<dbReference type="PANTHER" id="PTHR30483">
    <property type="entry name" value="LEUCINE-SPECIFIC-BINDING PROTEIN"/>
    <property type="match status" value="1"/>
</dbReference>
<protein>
    <submittedName>
        <fullName evidence="3">ABC-type branched-chain amino acid transport system, periplasmic component</fullName>
    </submittedName>
</protein>
<organism evidence="3 4">
    <name type="scientific">Methanohalarchaeum thermophilum</name>
    <dbReference type="NCBI Taxonomy" id="1903181"/>
    <lineage>
        <taxon>Archaea</taxon>
        <taxon>Methanobacteriati</taxon>
        <taxon>Methanobacteriota</taxon>
        <taxon>Methanonatronarchaeia</taxon>
        <taxon>Methanonatronarchaeales</taxon>
        <taxon>Methanonatronarchaeaceae</taxon>
        <taxon>Candidatus Methanohalarchaeum</taxon>
    </lineage>
</organism>
<dbReference type="InterPro" id="IPR019546">
    <property type="entry name" value="TAT_signal_bac_arc"/>
</dbReference>
<dbReference type="InterPro" id="IPR028081">
    <property type="entry name" value="Leu-bd"/>
</dbReference>
<name>A0A1Q6DXG8_METT1</name>
<dbReference type="EMBL" id="MSDW01000001">
    <property type="protein sequence ID" value="OKY79069.1"/>
    <property type="molecule type" value="Genomic_DNA"/>
</dbReference>
<dbReference type="InterPro" id="IPR006311">
    <property type="entry name" value="TAT_signal"/>
</dbReference>
<proteinExistence type="predicted"/>
<dbReference type="InterPro" id="IPR028082">
    <property type="entry name" value="Peripla_BP_I"/>
</dbReference>
<dbReference type="PANTHER" id="PTHR30483:SF6">
    <property type="entry name" value="PERIPLASMIC BINDING PROTEIN OF ABC TRANSPORTER FOR NATURAL AMINO ACIDS"/>
    <property type="match status" value="1"/>
</dbReference>
<evidence type="ECO:0000256" key="1">
    <source>
        <dbReference type="ARBA" id="ARBA00022729"/>
    </source>
</evidence>
<comment type="caution">
    <text evidence="3">The sequence shown here is derived from an EMBL/GenBank/DDBJ whole genome shotgun (WGS) entry which is preliminary data.</text>
</comment>
<dbReference type="AlphaFoldDB" id="A0A1Q6DXG8"/>
<feature type="domain" description="Leucine-binding protein" evidence="2">
    <location>
        <begin position="37"/>
        <end position="357"/>
    </location>
</feature>
<accession>A0A1Q6DXG8</accession>
<sequence>MDYDNLSRRDFLKYSGTLGATIIAGSSFTGCMGGGNKITIGSLLPLTGNLKDFGPPMLNGAELAAKQINEAGGVLGKEIKIVNEDSQTSPTAGNEAMSKLIDVNNVPAVIGAAGSGVSMAVVELAIDNQVVQISPSNTSPEFTDLEDNGYYWRTCASDELQAAAMAKYIREELGHQTANTMVTNNSYGRGFEELFVEWFEQLGGEVLNKDDPVRYNPQATTFTSEVGSANDGDPDSVMLVGYPEEGSIILKEAYNQGVLDKTDWILSEGLRSDSLAEQVGKNDEGDYVIEGITGTTPDPRVAEDAYDNFAQAYQDEYGSKPTTFVPHSYDALTLIALAIQAGGEATGPTIKENLPNVANPPGTETYDPVEAINLLKDGEEVNYSGAGGMKDFDENGDVRTKYCIWSINEEGGVELGEKLELPSSL</sequence>
<reference evidence="3" key="1">
    <citation type="submission" date="2016-12" db="EMBL/GenBank/DDBJ databases">
        <title>Discovery of methanogenic haloarchaea.</title>
        <authorList>
            <person name="Sorokin D.Y."/>
            <person name="Makarova K.S."/>
            <person name="Abbas B."/>
            <person name="Ferrer M."/>
            <person name="Golyshin P.N."/>
        </authorList>
    </citation>
    <scope>NUCLEOTIDE SEQUENCE [LARGE SCALE GENOMIC DNA]</scope>
    <source>
        <strain evidence="3">HMET1</strain>
    </source>
</reference>
<keyword evidence="1" id="KW-0732">Signal</keyword>
<dbReference type="Pfam" id="PF13458">
    <property type="entry name" value="Peripla_BP_6"/>
    <property type="match status" value="1"/>
</dbReference>
<dbReference type="SUPFAM" id="SSF53822">
    <property type="entry name" value="Periplasmic binding protein-like I"/>
    <property type="match status" value="1"/>
</dbReference>